<feature type="region of interest" description="Disordered" evidence="2">
    <location>
        <begin position="182"/>
        <end position="289"/>
    </location>
</feature>
<comment type="caution">
    <text evidence="3">The sequence shown here is derived from an EMBL/GenBank/DDBJ whole genome shotgun (WGS) entry which is preliminary data.</text>
</comment>
<name>A0A0V0QWI7_PSEPJ</name>
<organism evidence="3 4">
    <name type="scientific">Pseudocohnilembus persalinus</name>
    <name type="common">Ciliate</name>
    <dbReference type="NCBI Taxonomy" id="266149"/>
    <lineage>
        <taxon>Eukaryota</taxon>
        <taxon>Sar</taxon>
        <taxon>Alveolata</taxon>
        <taxon>Ciliophora</taxon>
        <taxon>Intramacronucleata</taxon>
        <taxon>Oligohymenophorea</taxon>
        <taxon>Scuticociliatia</taxon>
        <taxon>Philasterida</taxon>
        <taxon>Pseudocohnilembidae</taxon>
        <taxon>Pseudocohnilembus</taxon>
    </lineage>
</organism>
<keyword evidence="1" id="KW-0963">Cytoplasm</keyword>
<dbReference type="InParanoid" id="A0A0V0QWI7"/>
<dbReference type="InterPro" id="IPR040608">
    <property type="entry name" value="Snf8/Vps36"/>
</dbReference>
<gene>
    <name evidence="3" type="ORF">PPERSA_10403</name>
</gene>
<feature type="compositionally biased region" description="Polar residues" evidence="2">
    <location>
        <begin position="270"/>
        <end position="282"/>
    </location>
</feature>
<feature type="compositionally biased region" description="Low complexity" evidence="2">
    <location>
        <begin position="188"/>
        <end position="207"/>
    </location>
</feature>
<keyword evidence="1" id="KW-0653">Protein transport</keyword>
<dbReference type="GO" id="GO:0031902">
    <property type="term" value="C:late endosome membrane"/>
    <property type="evidence" value="ECO:0007669"/>
    <property type="project" value="UniProtKB-UniRule"/>
</dbReference>
<dbReference type="Pfam" id="PF04157">
    <property type="entry name" value="EAP30"/>
    <property type="match status" value="1"/>
</dbReference>
<comment type="subcellular location">
    <subcellularLocation>
        <location evidence="1">Cytoplasm</location>
    </subcellularLocation>
    <subcellularLocation>
        <location evidence="1">Endosome</location>
    </subcellularLocation>
</comment>
<dbReference type="GO" id="GO:0032266">
    <property type="term" value="F:phosphatidylinositol-3-phosphate binding"/>
    <property type="evidence" value="ECO:0007669"/>
    <property type="project" value="UniProtKB-UniRule"/>
</dbReference>
<feature type="compositionally biased region" description="Basic residues" evidence="2">
    <location>
        <begin position="231"/>
        <end position="240"/>
    </location>
</feature>
<evidence type="ECO:0000256" key="1">
    <source>
        <dbReference type="RuleBase" id="RU367095"/>
    </source>
</evidence>
<dbReference type="PANTHER" id="PTHR13128">
    <property type="entry name" value="VACUOLAR PROTEIN-SORTING-ASSOCIATED PROTEIN 36"/>
    <property type="match status" value="1"/>
</dbReference>
<dbReference type="Proteomes" id="UP000054937">
    <property type="component" value="Unassembled WGS sequence"/>
</dbReference>
<dbReference type="PANTHER" id="PTHR13128:SF12">
    <property type="entry name" value="VACUOLAR PROTEIN-SORTING-ASSOCIATED PROTEIN 36"/>
    <property type="match status" value="1"/>
</dbReference>
<feature type="compositionally biased region" description="Polar residues" evidence="2">
    <location>
        <begin position="208"/>
        <end position="217"/>
    </location>
</feature>
<dbReference type="GO" id="GO:0043130">
    <property type="term" value="F:ubiquitin binding"/>
    <property type="evidence" value="ECO:0007669"/>
    <property type="project" value="UniProtKB-UniRule"/>
</dbReference>
<comment type="similarity">
    <text evidence="1">Belongs to the VPS36 family.</text>
</comment>
<dbReference type="EMBL" id="LDAU01000095">
    <property type="protein sequence ID" value="KRX06545.1"/>
    <property type="molecule type" value="Genomic_DNA"/>
</dbReference>
<dbReference type="OrthoDB" id="271448at2759"/>
<evidence type="ECO:0000313" key="4">
    <source>
        <dbReference type="Proteomes" id="UP000054937"/>
    </source>
</evidence>
<dbReference type="AlphaFoldDB" id="A0A0V0QWI7"/>
<comment type="function">
    <text evidence="1">Component of the ESCRT-II complex (endosomal sorting complex required for transport II), which is required for multivesicular body (MVB) formation and sorting of endosomal cargo proteins into MVBs.</text>
</comment>
<keyword evidence="1" id="KW-0967">Endosome</keyword>
<dbReference type="InterPro" id="IPR036390">
    <property type="entry name" value="WH_DNA-bd_sf"/>
</dbReference>
<dbReference type="SUPFAM" id="SSF46785">
    <property type="entry name" value="Winged helix' DNA-binding domain"/>
    <property type="match status" value="2"/>
</dbReference>
<keyword evidence="4" id="KW-1185">Reference proteome</keyword>
<dbReference type="Gene3D" id="1.10.10.10">
    <property type="entry name" value="Winged helix-like DNA-binding domain superfamily/Winged helix DNA-binding domain"/>
    <property type="match status" value="1"/>
</dbReference>
<evidence type="ECO:0000313" key="3">
    <source>
        <dbReference type="EMBL" id="KRX06545.1"/>
    </source>
</evidence>
<comment type="subunit">
    <text evidence="1">Component of the endosomal sorting complex required for transport II (ESCRT-II).</text>
</comment>
<dbReference type="InterPro" id="IPR037855">
    <property type="entry name" value="Vps36"/>
</dbReference>
<reference evidence="3 4" key="1">
    <citation type="journal article" date="2015" name="Sci. Rep.">
        <title>Genome of the facultative scuticociliatosis pathogen Pseudocohnilembus persalinus provides insight into its virulence through horizontal gene transfer.</title>
        <authorList>
            <person name="Xiong J."/>
            <person name="Wang G."/>
            <person name="Cheng J."/>
            <person name="Tian M."/>
            <person name="Pan X."/>
            <person name="Warren A."/>
            <person name="Jiang C."/>
            <person name="Yuan D."/>
            <person name="Miao W."/>
        </authorList>
    </citation>
    <scope>NUCLEOTIDE SEQUENCE [LARGE SCALE GENOMIC DNA]</scope>
    <source>
        <strain evidence="3">36N120E</strain>
    </source>
</reference>
<protein>
    <recommendedName>
        <fullName evidence="1">Vacuolar protein-sorting-associated protein 36</fullName>
    </recommendedName>
    <alternativeName>
        <fullName evidence="1">ESCRT-II complex subunit VPS36</fullName>
    </alternativeName>
</protein>
<dbReference type="GO" id="GO:0000814">
    <property type="term" value="C:ESCRT II complex"/>
    <property type="evidence" value="ECO:0007669"/>
    <property type="project" value="UniProtKB-UniRule"/>
</dbReference>
<proteinExistence type="inferred from homology"/>
<keyword evidence="1" id="KW-0813">Transport</keyword>
<sequence length="725" mass="84039">MEILQMSQICTDKQFTPKTDLEQKKLNLLLKPSNISTTEQNTNYTQIFQLIKMPMKFSKTTIQFSMHPITPKLDTQLMTPQSRIKKYQYQDQPSAGKDSLLCTDIKMGLVTDVFSLKLLQGLKHVEKQVQLECYPELQEFQKLQKRQKQLLVYQEFFHKDFFFLMEKIRLLKTLNQDQNKQNVKSAEKTQPQQTSKTTTTTNSSTKTVSLLKNQQAPKPTPQQPGPNSQKTSKKTKKISPKKTNLSTSDSRPKPDWSTQKISKIFPLIKQSLQKPKNNLKPNSTPPKKYTYTVEKEQTPKLSPKNQRIPDLTSLIYKAALKSMRNTKMTDLGEFYIRRDILENSLKQHNEQELGPVHKKVDFDDASNQKKQIKIKGLNCQVTTHKVIFTHDTNQQLAFFVNIEDVENIKQKKGWFSGITHINLYTNKKGKIRITSQNSNQLIQINSHLQTAQQKKAWLQKQQQKQGQAQQKQGLYTGYNQLIQKQKEEIKSQESKFQSNFQQGKGIEELIKHANELKEITEYIKTHTSVYKEQNNTEVDHILEGIGLFNIITKDQAGKDFINQLSRQIYNEVVENLFRIYGDIVPMMEVFYFYNKRRGGLNLISVREFYQACKNFENLPEIQAKIAVYENNKVIESTKLSSENDFESDIGKFIDHNGITPEQLSKKLTIEINKNNKGKAIGSVSVLVARIKLNKAMQKGQIIIDDRIEGQKYFKNYIMHGFPSNF</sequence>
<accession>A0A0V0QWI7</accession>
<dbReference type="GO" id="GO:0043328">
    <property type="term" value="P:protein transport to vacuole involved in ubiquitin-dependent protein catabolic process via the multivesicular body sorting pathway"/>
    <property type="evidence" value="ECO:0007669"/>
    <property type="project" value="UniProtKB-UniRule"/>
</dbReference>
<evidence type="ECO:0000256" key="2">
    <source>
        <dbReference type="SAM" id="MobiDB-lite"/>
    </source>
</evidence>
<dbReference type="InterPro" id="IPR036388">
    <property type="entry name" value="WH-like_DNA-bd_sf"/>
</dbReference>